<dbReference type="Proteomes" id="UP000316621">
    <property type="component" value="Chromosome 5"/>
</dbReference>
<dbReference type="Gramene" id="RZC62232">
    <property type="protein sequence ID" value="RZC62232"/>
    <property type="gene ID" value="C5167_024001"/>
</dbReference>
<accession>A0A4Y7JQC0</accession>
<name>A0A4Y7JQC0_PAPSO</name>
<dbReference type="EMBL" id="CM010719">
    <property type="protein sequence ID" value="RZC62232.1"/>
    <property type="molecule type" value="Genomic_DNA"/>
</dbReference>
<organism evidence="1 2">
    <name type="scientific">Papaver somniferum</name>
    <name type="common">Opium poppy</name>
    <dbReference type="NCBI Taxonomy" id="3469"/>
    <lineage>
        <taxon>Eukaryota</taxon>
        <taxon>Viridiplantae</taxon>
        <taxon>Streptophyta</taxon>
        <taxon>Embryophyta</taxon>
        <taxon>Tracheophyta</taxon>
        <taxon>Spermatophyta</taxon>
        <taxon>Magnoliopsida</taxon>
        <taxon>Ranunculales</taxon>
        <taxon>Papaveraceae</taxon>
        <taxon>Papaveroideae</taxon>
        <taxon>Papaver</taxon>
    </lineage>
</organism>
<dbReference type="AlphaFoldDB" id="A0A4Y7JQC0"/>
<evidence type="ECO:0000313" key="2">
    <source>
        <dbReference type="Proteomes" id="UP000316621"/>
    </source>
</evidence>
<sequence length="65" mass="7386">MEILLLSRTCLHQILTFARHKDVVIWTASGIRGKAARKKLVYKLMRKGDKPSEGIARCAFIAKFV</sequence>
<evidence type="ECO:0000313" key="1">
    <source>
        <dbReference type="EMBL" id="RZC62232.1"/>
    </source>
</evidence>
<protein>
    <submittedName>
        <fullName evidence="1">Uncharacterized protein</fullName>
    </submittedName>
</protein>
<gene>
    <name evidence="1" type="ORF">C5167_024001</name>
</gene>
<keyword evidence="2" id="KW-1185">Reference proteome</keyword>
<proteinExistence type="predicted"/>
<reference evidence="1 2" key="1">
    <citation type="journal article" date="2018" name="Science">
        <title>The opium poppy genome and morphinan production.</title>
        <authorList>
            <person name="Guo L."/>
            <person name="Winzer T."/>
            <person name="Yang X."/>
            <person name="Li Y."/>
            <person name="Ning Z."/>
            <person name="He Z."/>
            <person name="Teodor R."/>
            <person name="Lu Y."/>
            <person name="Bowser T.A."/>
            <person name="Graham I.A."/>
            <person name="Ye K."/>
        </authorList>
    </citation>
    <scope>NUCLEOTIDE SEQUENCE [LARGE SCALE GENOMIC DNA]</scope>
    <source>
        <strain evidence="2">cv. HN1</strain>
        <tissue evidence="1">Leaves</tissue>
    </source>
</reference>